<dbReference type="GO" id="GO:0031588">
    <property type="term" value="C:nucleotide-activated protein kinase complex"/>
    <property type="evidence" value="ECO:0007669"/>
    <property type="project" value="TreeGrafter"/>
</dbReference>
<feature type="domain" description="CBS" evidence="5">
    <location>
        <begin position="220"/>
        <end position="279"/>
    </location>
</feature>
<dbReference type="GO" id="GO:0005634">
    <property type="term" value="C:nucleus"/>
    <property type="evidence" value="ECO:0007669"/>
    <property type="project" value="TreeGrafter"/>
</dbReference>
<evidence type="ECO:0000256" key="4">
    <source>
        <dbReference type="PROSITE-ProRule" id="PRU00703"/>
    </source>
</evidence>
<comment type="similarity">
    <text evidence="1">Belongs to the 5'-AMP-activated protein kinase gamma subunit family.</text>
</comment>
<feature type="domain" description="CBS" evidence="5">
    <location>
        <begin position="296"/>
        <end position="353"/>
    </location>
</feature>
<evidence type="ECO:0000313" key="6">
    <source>
        <dbReference type="EMBL" id="ORZ33217.1"/>
    </source>
</evidence>
<evidence type="ECO:0000256" key="3">
    <source>
        <dbReference type="ARBA" id="ARBA00023122"/>
    </source>
</evidence>
<dbReference type="InterPro" id="IPR046342">
    <property type="entry name" value="CBS_dom_sf"/>
</dbReference>
<gene>
    <name evidence="6" type="ORF">BCR44DRAFT_1438549</name>
</gene>
<dbReference type="AlphaFoldDB" id="A0A1Y2HF51"/>
<dbReference type="EMBL" id="MCFL01000037">
    <property type="protein sequence ID" value="ORZ33217.1"/>
    <property type="molecule type" value="Genomic_DNA"/>
</dbReference>
<dbReference type="InterPro" id="IPR000644">
    <property type="entry name" value="CBS_dom"/>
</dbReference>
<dbReference type="STRING" id="765915.A0A1Y2HF51"/>
<evidence type="ECO:0000256" key="1">
    <source>
        <dbReference type="ARBA" id="ARBA00006750"/>
    </source>
</evidence>
<proteinExistence type="inferred from homology"/>
<evidence type="ECO:0000259" key="5">
    <source>
        <dbReference type="PROSITE" id="PS51371"/>
    </source>
</evidence>
<keyword evidence="3 4" id="KW-0129">CBS domain</keyword>
<comment type="caution">
    <text evidence="6">The sequence shown here is derived from an EMBL/GenBank/DDBJ whole genome shotgun (WGS) entry which is preliminary data.</text>
</comment>
<dbReference type="SUPFAM" id="SSF54631">
    <property type="entry name" value="CBS-domain pair"/>
    <property type="match status" value="2"/>
</dbReference>
<dbReference type="GO" id="GO:0016208">
    <property type="term" value="F:AMP binding"/>
    <property type="evidence" value="ECO:0007669"/>
    <property type="project" value="TreeGrafter"/>
</dbReference>
<dbReference type="Gene3D" id="3.10.580.10">
    <property type="entry name" value="CBS-domain"/>
    <property type="match status" value="2"/>
</dbReference>
<evidence type="ECO:0000256" key="2">
    <source>
        <dbReference type="ARBA" id="ARBA00022737"/>
    </source>
</evidence>
<protein>
    <recommendedName>
        <fullName evidence="5">CBS domain-containing protein</fullName>
    </recommendedName>
</protein>
<organism evidence="6 7">
    <name type="scientific">Catenaria anguillulae PL171</name>
    <dbReference type="NCBI Taxonomy" id="765915"/>
    <lineage>
        <taxon>Eukaryota</taxon>
        <taxon>Fungi</taxon>
        <taxon>Fungi incertae sedis</taxon>
        <taxon>Blastocladiomycota</taxon>
        <taxon>Blastocladiomycetes</taxon>
        <taxon>Blastocladiales</taxon>
        <taxon>Catenariaceae</taxon>
        <taxon>Catenaria</taxon>
    </lineage>
</organism>
<dbReference type="SMART" id="SM00116">
    <property type="entry name" value="CBS"/>
    <property type="match status" value="4"/>
</dbReference>
<dbReference type="Pfam" id="PF00571">
    <property type="entry name" value="CBS"/>
    <property type="match status" value="2"/>
</dbReference>
<name>A0A1Y2HF51_9FUNG</name>
<sequence>MKYDENGSMHAFRRRRRPPPLVAFLHKHTAYDLLPVSVKVVVLDTLLPLRKAIAALLLNGLTAAPLWHSPTMSFFGLLTVADILRLVLHYADSLAALPETEPASLADDIDAITVESLRSYAFAPAPTPASSASVAASTSTPPVVGLNPLKIHPLRSVLEASQTMAQCHLHHLPLVDVDSVNKQETVVSVLSGSKILRFLACNCPSIRNLTMPLPPTLGTSSPHLLTATPSTPLLDAIRLMANHDISALPIIDPHTNTLLDVFSETDVLLTVRDFPTVPMWTPLGEALGRRPPESPLSSAVYTCQRTDTVASLFAIIQQGAKVTRFMVVDAEGRLEGVVTLGDLLGWVLAYVPEAPDVQESFGAGS</sequence>
<dbReference type="PANTHER" id="PTHR13780">
    <property type="entry name" value="AMP-ACTIVATED PROTEIN KINASE, GAMMA REGULATORY SUBUNIT"/>
    <property type="match status" value="1"/>
</dbReference>
<accession>A0A1Y2HF51</accession>
<evidence type="ECO:0000313" key="7">
    <source>
        <dbReference type="Proteomes" id="UP000193411"/>
    </source>
</evidence>
<keyword evidence="2" id="KW-0677">Repeat</keyword>
<dbReference type="PANTHER" id="PTHR13780:SF35">
    <property type="entry name" value="LD22662P"/>
    <property type="match status" value="1"/>
</dbReference>
<reference evidence="6 7" key="1">
    <citation type="submission" date="2016-07" db="EMBL/GenBank/DDBJ databases">
        <title>Pervasive Adenine N6-methylation of Active Genes in Fungi.</title>
        <authorList>
            <consortium name="DOE Joint Genome Institute"/>
            <person name="Mondo S.J."/>
            <person name="Dannebaum R.O."/>
            <person name="Kuo R.C."/>
            <person name="Labutti K."/>
            <person name="Haridas S."/>
            <person name="Kuo A."/>
            <person name="Salamov A."/>
            <person name="Ahrendt S.R."/>
            <person name="Lipzen A."/>
            <person name="Sullivan W."/>
            <person name="Andreopoulos W.B."/>
            <person name="Clum A."/>
            <person name="Lindquist E."/>
            <person name="Daum C."/>
            <person name="Ramamoorthy G.K."/>
            <person name="Gryganskyi A."/>
            <person name="Culley D."/>
            <person name="Magnuson J.K."/>
            <person name="James T.Y."/>
            <person name="O'Malley M.A."/>
            <person name="Stajich J.E."/>
            <person name="Spatafora J.W."/>
            <person name="Visel A."/>
            <person name="Grigoriev I.V."/>
        </authorList>
    </citation>
    <scope>NUCLEOTIDE SEQUENCE [LARGE SCALE GENOMIC DNA]</scope>
    <source>
        <strain evidence="6 7">PL171</strain>
    </source>
</reference>
<dbReference type="Proteomes" id="UP000193411">
    <property type="component" value="Unassembled WGS sequence"/>
</dbReference>
<dbReference type="GO" id="GO:0019901">
    <property type="term" value="F:protein kinase binding"/>
    <property type="evidence" value="ECO:0007669"/>
    <property type="project" value="TreeGrafter"/>
</dbReference>
<dbReference type="GO" id="GO:0019887">
    <property type="term" value="F:protein kinase regulator activity"/>
    <property type="evidence" value="ECO:0007669"/>
    <property type="project" value="TreeGrafter"/>
</dbReference>
<dbReference type="OrthoDB" id="286637at2759"/>
<dbReference type="GO" id="GO:0005737">
    <property type="term" value="C:cytoplasm"/>
    <property type="evidence" value="ECO:0007669"/>
    <property type="project" value="TreeGrafter"/>
</dbReference>
<keyword evidence="7" id="KW-1185">Reference proteome</keyword>
<dbReference type="InterPro" id="IPR050511">
    <property type="entry name" value="AMPK_gamma/SDS23_families"/>
</dbReference>
<dbReference type="PROSITE" id="PS51371">
    <property type="entry name" value="CBS"/>
    <property type="match status" value="2"/>
</dbReference>